<dbReference type="AlphaFoldDB" id="A0A1G5QEF9"/>
<dbReference type="EMBL" id="FMWD01000005">
    <property type="protein sequence ID" value="SCZ59890.1"/>
    <property type="molecule type" value="Genomic_DNA"/>
</dbReference>
<proteinExistence type="predicted"/>
<sequence length="51" mass="5523">MVASSAIAKADFPATRYYMINAAVPIEAYAHSQANGRDGNEMVGLMTEDSW</sequence>
<name>A0A1G5QEF9_9GAMM</name>
<gene>
    <name evidence="1" type="ORF">SAMN03097708_01945</name>
</gene>
<dbReference type="Proteomes" id="UP000199648">
    <property type="component" value="Unassembled WGS sequence"/>
</dbReference>
<protein>
    <submittedName>
        <fullName evidence="1">Uncharacterized protein</fullName>
    </submittedName>
</protein>
<organism evidence="1 2">
    <name type="scientific">Thiohalomonas denitrificans</name>
    <dbReference type="NCBI Taxonomy" id="415747"/>
    <lineage>
        <taxon>Bacteria</taxon>
        <taxon>Pseudomonadati</taxon>
        <taxon>Pseudomonadota</taxon>
        <taxon>Gammaproteobacteria</taxon>
        <taxon>Thiohalomonadales</taxon>
        <taxon>Thiohalomonadaceae</taxon>
        <taxon>Thiohalomonas</taxon>
    </lineage>
</organism>
<keyword evidence="2" id="KW-1185">Reference proteome</keyword>
<dbReference type="STRING" id="415747.SAMN03097708_01945"/>
<evidence type="ECO:0000313" key="2">
    <source>
        <dbReference type="Proteomes" id="UP000199648"/>
    </source>
</evidence>
<evidence type="ECO:0000313" key="1">
    <source>
        <dbReference type="EMBL" id="SCZ59890.1"/>
    </source>
</evidence>
<reference evidence="1 2" key="1">
    <citation type="submission" date="2016-10" db="EMBL/GenBank/DDBJ databases">
        <authorList>
            <person name="de Groot N.N."/>
        </authorList>
    </citation>
    <scope>NUCLEOTIDE SEQUENCE [LARGE SCALE GENOMIC DNA]</scope>
    <source>
        <strain evidence="1 2">HLD2</strain>
    </source>
</reference>
<accession>A0A1G5QEF9</accession>